<sequence length="1320" mass="152240">MCNIDTICQFVYSGTAGTIFRKQSQIRIIKTRWLKSIKPADEQEKVLVKKTDGAMTCYIWIPMLLSCMFTASDNRHVPQDTANLTSYSGNVDILSKLPIKLPEGFDPRNIEVHSYTIKTCVGMKEELASLNTQLQEKTAHAHQLNEVAFGLKRDVRLLKMQLDTCSSTASAVTGSYQTQLNNKMKQLLQTFDSDTFLILQIISLSSEVTVLQRKIKLAANSTQTQITLLQNELQEKINELNNKKQEIEGRHTNSGLIVEIVSLQNQIWDLQQEQSTGGETGVQQHKRITDLQNELDRKIGELRRGGDASSALLELISVHSKTATIQKHISVQIQKSRRDHVDYQKQLRQKTDLLKRMIFRLNREENNTALTSEILTLQIEVEQLRQFMLNARKITDSQVKELRGVLEEETKKQDILQKQLEETEYVQSQMIIKIINIMKELRELRENEPLQTTSTSKPTTPQTLSQDKTQQDATAEEVKTEFNQKIKELNRTGDATAALILNVINLHNELRTLRVLIAATNDPQRIAELQRQLEEKQEEINSGTANIHRLVTYPKTFLAIIKLQNEILDLQQNPINETTSYQVKKLQARLDGFISEVDDKDNENTKLMLKVVTLQSQVEQLQKLLSEAQVLQVTQVNELRDDLATKKKELQEYVNELHEKNQTNARLILSVTDLHNQLRKHEAEQLNNKATFLLRINELREQLKEKVEEHQRDQDKIQTLESKLNRTELQCSNFEQKIKDVQNDLDDKLKELQSDSVTSLALQISTLTQHQEELKRQLENTESTAKIKELQKQLEEKKNELEKKTEELKTRSAQSQRFLEIIVVQTEIERFAKNAVNNTDYNRIKTLQGQLNQLVDEIQDENNENTKLVFQILIAQEEVARLKRQEESQAEAPLQKIKDLENELEDVRTQIREKTLALDSSDFRIANMTAHIMELHQKIKPLEDEISQLKHTNTEARAELHRRLNIAARQLQDSELRLKQADEKTFNLVMEVADLQEKLKKTQAEASNAARKNIIDMEQHAEVQQKERRKLENFNRELEREVKELKKCCKDNNAHCEDLEADMQQALLLTEALEQRLHKKTIMVDTLTEDLEEETKHFNRLMQNYTNLQTEKTRLEALVQDLQNRLNDVDDKTIQARKVTLDPNTAHPRISLSADNTEMVTHEEMQNIPDNPGRFDVALAVLGKTGFSSGRNYWEVSVAEKLCYHIGMASESAPRKGIFSFSPTKGFWTVVLNKQGNFRAIDRSPVTIQFQKQPLTLGILLDYSNGQVSFYDAGARTHIYSFQSQKFKDKIYPFINFCVEDAESHTPIVVLTPGSIDWIK</sequence>
<gene>
    <name evidence="4" type="ORF">JOB18_031731</name>
</gene>
<feature type="region of interest" description="Disordered" evidence="2">
    <location>
        <begin position="448"/>
        <end position="477"/>
    </location>
</feature>
<dbReference type="InterPro" id="IPR001870">
    <property type="entry name" value="B30.2/SPRY"/>
</dbReference>
<keyword evidence="1" id="KW-0175">Coiled coil</keyword>
<evidence type="ECO:0000313" key="4">
    <source>
        <dbReference type="EMBL" id="KAG7525780.1"/>
    </source>
</evidence>
<feature type="coiled-coil region" evidence="1">
    <location>
        <begin position="519"/>
        <end position="546"/>
    </location>
</feature>
<feature type="compositionally biased region" description="Low complexity" evidence="2">
    <location>
        <begin position="449"/>
        <end position="466"/>
    </location>
</feature>
<organism evidence="4 5">
    <name type="scientific">Solea senegalensis</name>
    <name type="common">Senegalese sole</name>
    <dbReference type="NCBI Taxonomy" id="28829"/>
    <lineage>
        <taxon>Eukaryota</taxon>
        <taxon>Metazoa</taxon>
        <taxon>Chordata</taxon>
        <taxon>Craniata</taxon>
        <taxon>Vertebrata</taxon>
        <taxon>Euteleostomi</taxon>
        <taxon>Actinopterygii</taxon>
        <taxon>Neopterygii</taxon>
        <taxon>Teleostei</taxon>
        <taxon>Neoteleostei</taxon>
        <taxon>Acanthomorphata</taxon>
        <taxon>Carangaria</taxon>
        <taxon>Pleuronectiformes</taxon>
        <taxon>Pleuronectoidei</taxon>
        <taxon>Soleidae</taxon>
        <taxon>Solea</taxon>
    </lineage>
</organism>
<evidence type="ECO:0000256" key="1">
    <source>
        <dbReference type="SAM" id="Coils"/>
    </source>
</evidence>
<dbReference type="PROSITE" id="PS50188">
    <property type="entry name" value="B302_SPRY"/>
    <property type="match status" value="1"/>
</dbReference>
<dbReference type="FunFam" id="2.60.120.920:FF:000004">
    <property type="entry name" value="Butyrophilin subfamily 1 member A1"/>
    <property type="match status" value="1"/>
</dbReference>
<name>A0AAV6T8K4_SOLSE</name>
<proteinExistence type="predicted"/>
<dbReference type="Proteomes" id="UP000693946">
    <property type="component" value="Linkage Group LG1"/>
</dbReference>
<dbReference type="Pfam" id="PF00622">
    <property type="entry name" value="SPRY"/>
    <property type="match status" value="1"/>
</dbReference>
<dbReference type="Pfam" id="PF13765">
    <property type="entry name" value="PRY"/>
    <property type="match status" value="1"/>
</dbReference>
<evidence type="ECO:0000256" key="2">
    <source>
        <dbReference type="SAM" id="MobiDB-lite"/>
    </source>
</evidence>
<dbReference type="EMBL" id="JAGKHQ010000001">
    <property type="protein sequence ID" value="KAG7525780.1"/>
    <property type="molecule type" value="Genomic_DNA"/>
</dbReference>
<feature type="coiled-coil region" evidence="1">
    <location>
        <begin position="583"/>
        <end position="663"/>
    </location>
</feature>
<keyword evidence="5" id="KW-1185">Reference proteome</keyword>
<feature type="coiled-coil region" evidence="1">
    <location>
        <begin position="689"/>
        <end position="814"/>
    </location>
</feature>
<feature type="coiled-coil region" evidence="1">
    <location>
        <begin position="219"/>
        <end position="250"/>
    </location>
</feature>
<dbReference type="InterPro" id="IPR006574">
    <property type="entry name" value="PRY"/>
</dbReference>
<dbReference type="PANTHER" id="PTHR24103">
    <property type="entry name" value="E3 UBIQUITIN-PROTEIN LIGASE TRIM"/>
    <property type="match status" value="1"/>
</dbReference>
<comment type="caution">
    <text evidence="4">The sequence shown here is derived from an EMBL/GenBank/DDBJ whole genome shotgun (WGS) entry which is preliminary data.</text>
</comment>
<feature type="coiled-coil region" evidence="1">
    <location>
        <begin position="399"/>
        <end position="426"/>
    </location>
</feature>
<dbReference type="InterPro" id="IPR003877">
    <property type="entry name" value="SPRY_dom"/>
</dbReference>
<reference evidence="4 5" key="1">
    <citation type="journal article" date="2021" name="Sci. Rep.">
        <title>Chromosome anchoring in Senegalese sole (Solea senegalensis) reveals sex-associated markers and genome rearrangements in flatfish.</title>
        <authorList>
            <person name="Guerrero-Cozar I."/>
            <person name="Gomez-Garrido J."/>
            <person name="Berbel C."/>
            <person name="Martinez-Blanch J.F."/>
            <person name="Alioto T."/>
            <person name="Claros M.G."/>
            <person name="Gagnaire P.A."/>
            <person name="Manchado M."/>
        </authorList>
    </citation>
    <scope>NUCLEOTIDE SEQUENCE [LARGE SCALE GENOMIC DNA]</scope>
    <source>
        <strain evidence="4">Sse05_10M</strain>
    </source>
</reference>
<evidence type="ECO:0000313" key="5">
    <source>
        <dbReference type="Proteomes" id="UP000693946"/>
    </source>
</evidence>
<feature type="coiled-coil region" evidence="1">
    <location>
        <begin position="844"/>
        <end position="1132"/>
    </location>
</feature>
<dbReference type="CDD" id="cd13733">
    <property type="entry name" value="SPRY_PRY_C-I_1"/>
    <property type="match status" value="1"/>
</dbReference>
<evidence type="ECO:0000259" key="3">
    <source>
        <dbReference type="PROSITE" id="PS50188"/>
    </source>
</evidence>
<feature type="domain" description="B30.2/SPRY" evidence="3">
    <location>
        <begin position="1119"/>
        <end position="1315"/>
    </location>
</feature>
<accession>A0AAV6T8K4</accession>
<protein>
    <submittedName>
        <fullName evidence="4">Interaptin-like isoform X2</fullName>
    </submittedName>
</protein>
<dbReference type="SMART" id="SM00449">
    <property type="entry name" value="SPRY"/>
    <property type="match status" value="1"/>
</dbReference>
<dbReference type="SMART" id="SM00589">
    <property type="entry name" value="PRY"/>
    <property type="match status" value="1"/>
</dbReference>
<dbReference type="InterPro" id="IPR050143">
    <property type="entry name" value="TRIM/RBCC"/>
</dbReference>